<protein>
    <submittedName>
        <fullName evidence="3">Uncharacterized protein</fullName>
    </submittedName>
</protein>
<evidence type="ECO:0000313" key="3">
    <source>
        <dbReference type="EMBL" id="CAB4299033.1"/>
    </source>
</evidence>
<keyword evidence="4" id="KW-1185">Reference proteome</keyword>
<dbReference type="AlphaFoldDB" id="A0A6J5WFD8"/>
<evidence type="ECO:0000313" key="4">
    <source>
        <dbReference type="Proteomes" id="UP000507245"/>
    </source>
</evidence>
<dbReference type="EMBL" id="CAEKKB010000002">
    <property type="protein sequence ID" value="CAB4299033.1"/>
    <property type="molecule type" value="Genomic_DNA"/>
</dbReference>
<keyword evidence="2" id="KW-0812">Transmembrane</keyword>
<evidence type="ECO:0000256" key="1">
    <source>
        <dbReference type="SAM" id="MobiDB-lite"/>
    </source>
</evidence>
<feature type="transmembrane region" description="Helical" evidence="2">
    <location>
        <begin position="19"/>
        <end position="37"/>
    </location>
</feature>
<name>A0A6J5WFD8_PRUAR</name>
<dbReference type="Proteomes" id="UP000507245">
    <property type="component" value="Unassembled WGS sequence"/>
</dbReference>
<reference evidence="4" key="1">
    <citation type="journal article" date="2020" name="Genome Biol.">
        <title>Gamete binning: chromosome-level and haplotype-resolved genome assembly enabled by high-throughput single-cell sequencing of gamete genomes.</title>
        <authorList>
            <person name="Campoy J.A."/>
            <person name="Sun H."/>
            <person name="Goel M."/>
            <person name="Jiao W.-B."/>
            <person name="Folz-Donahue K."/>
            <person name="Wang N."/>
            <person name="Rubio M."/>
            <person name="Liu C."/>
            <person name="Kukat C."/>
            <person name="Ruiz D."/>
            <person name="Huettel B."/>
            <person name="Schneeberger K."/>
        </authorList>
    </citation>
    <scope>NUCLEOTIDE SEQUENCE [LARGE SCALE GENOMIC DNA]</scope>
    <source>
        <strain evidence="4">cv. Rojo Pasion</strain>
    </source>
</reference>
<feature type="region of interest" description="Disordered" evidence="1">
    <location>
        <begin position="140"/>
        <end position="186"/>
    </location>
</feature>
<accession>A0A6J5WFD8</accession>
<sequence length="186" mass="20870">MNAKAATCKRQFKPKGGPLGPQFHMIGGLFIIFYLSFGNSIKIYAKRSHAFQQPYQATSAISATTSQDTQRLWVMCRSNEDSQDGSFQKSKCLHETSLLATLPELCIQTLDKLLNTLAERQGSCRNRELAKSAQIMTDSPSLTCRRKRDNQVSPRPHCGFKPESMEDSTSPSNQAVPKLWREGRNL</sequence>
<gene>
    <name evidence="3" type="ORF">ORAREDHAP_LOCUS12297</name>
</gene>
<evidence type="ECO:0000256" key="2">
    <source>
        <dbReference type="SAM" id="Phobius"/>
    </source>
</evidence>
<keyword evidence="2" id="KW-0472">Membrane</keyword>
<keyword evidence="2" id="KW-1133">Transmembrane helix</keyword>
<organism evidence="3 4">
    <name type="scientific">Prunus armeniaca</name>
    <name type="common">Apricot</name>
    <name type="synonym">Armeniaca vulgaris</name>
    <dbReference type="NCBI Taxonomy" id="36596"/>
    <lineage>
        <taxon>Eukaryota</taxon>
        <taxon>Viridiplantae</taxon>
        <taxon>Streptophyta</taxon>
        <taxon>Embryophyta</taxon>
        <taxon>Tracheophyta</taxon>
        <taxon>Spermatophyta</taxon>
        <taxon>Magnoliopsida</taxon>
        <taxon>eudicotyledons</taxon>
        <taxon>Gunneridae</taxon>
        <taxon>Pentapetalae</taxon>
        <taxon>rosids</taxon>
        <taxon>fabids</taxon>
        <taxon>Rosales</taxon>
        <taxon>Rosaceae</taxon>
        <taxon>Amygdaloideae</taxon>
        <taxon>Amygdaleae</taxon>
        <taxon>Prunus</taxon>
    </lineage>
</organism>
<proteinExistence type="predicted"/>